<keyword evidence="1" id="KW-0812">Transmembrane</keyword>
<reference evidence="2 3" key="1">
    <citation type="submission" date="2024-02" db="EMBL/GenBank/DDBJ databases">
        <title>Rhodopirellula caenicola NBRC 110016.</title>
        <authorList>
            <person name="Ichikawa N."/>
            <person name="Katano-Makiyama Y."/>
            <person name="Hidaka K."/>
        </authorList>
    </citation>
    <scope>NUCLEOTIDE SEQUENCE [LARGE SCALE GENOMIC DNA]</scope>
    <source>
        <strain evidence="2 3">NBRC 110016</strain>
    </source>
</reference>
<feature type="transmembrane region" description="Helical" evidence="1">
    <location>
        <begin position="65"/>
        <end position="84"/>
    </location>
</feature>
<keyword evidence="1" id="KW-0472">Membrane</keyword>
<evidence type="ECO:0000313" key="3">
    <source>
        <dbReference type="Proteomes" id="UP001416858"/>
    </source>
</evidence>
<feature type="transmembrane region" description="Helical" evidence="1">
    <location>
        <begin position="29"/>
        <end position="50"/>
    </location>
</feature>
<name>A0ABP9W2T4_9BACT</name>
<feature type="transmembrane region" description="Helical" evidence="1">
    <location>
        <begin position="129"/>
        <end position="148"/>
    </location>
</feature>
<evidence type="ECO:0008006" key="4">
    <source>
        <dbReference type="Google" id="ProtNLM"/>
    </source>
</evidence>
<organism evidence="2 3">
    <name type="scientific">Novipirellula caenicola</name>
    <dbReference type="NCBI Taxonomy" id="1536901"/>
    <lineage>
        <taxon>Bacteria</taxon>
        <taxon>Pseudomonadati</taxon>
        <taxon>Planctomycetota</taxon>
        <taxon>Planctomycetia</taxon>
        <taxon>Pirellulales</taxon>
        <taxon>Pirellulaceae</taxon>
        <taxon>Novipirellula</taxon>
    </lineage>
</organism>
<evidence type="ECO:0000313" key="2">
    <source>
        <dbReference type="EMBL" id="GAA5511120.1"/>
    </source>
</evidence>
<dbReference type="Proteomes" id="UP001416858">
    <property type="component" value="Unassembled WGS sequence"/>
</dbReference>
<dbReference type="RefSeq" id="WP_345689538.1">
    <property type="nucleotide sequence ID" value="NZ_BAABRO010000036.1"/>
</dbReference>
<dbReference type="EMBL" id="BAABRO010000036">
    <property type="protein sequence ID" value="GAA5511120.1"/>
    <property type="molecule type" value="Genomic_DNA"/>
</dbReference>
<feature type="transmembrane region" description="Helical" evidence="1">
    <location>
        <begin position="6"/>
        <end position="22"/>
    </location>
</feature>
<keyword evidence="1" id="KW-1133">Transmembrane helix</keyword>
<protein>
    <recommendedName>
        <fullName evidence="4">Ferric reductase like transmembrane component</fullName>
    </recommendedName>
</protein>
<gene>
    <name evidence="2" type="ORF">Rcae01_06633</name>
</gene>
<feature type="transmembrane region" description="Helical" evidence="1">
    <location>
        <begin position="314"/>
        <end position="335"/>
    </location>
</feature>
<accession>A0ABP9W2T4</accession>
<evidence type="ECO:0000256" key="1">
    <source>
        <dbReference type="SAM" id="Phobius"/>
    </source>
</evidence>
<feature type="transmembrane region" description="Helical" evidence="1">
    <location>
        <begin position="105"/>
        <end position="123"/>
    </location>
</feature>
<keyword evidence="3" id="KW-1185">Reference proteome</keyword>
<comment type="caution">
    <text evidence="2">The sequence shown here is derived from an EMBL/GenBank/DDBJ whole genome shotgun (WGS) entry which is preliminary data.</text>
</comment>
<sequence length="341" mass="38748">MYRSCWSDFLVAYFWVLLDVLLNRSQTRLHLIFVIPTLVVTFGCIFYYWLESSQANRWVGGGSRAGLLCGIAAGSIIVFEMLLWPRKALRRLRLIPAKYWMAAHLWFGLASLPLAIVHCGFHLGGWLPATFMVLFVLCILSGIYGLAVQNILPRWMLRNLPGETIYNQIDYVSQQTVEDARRLLLSACGRRVGGVEDAEEEREFEAVKAGAIVVGAVRQSGKTRGRVLETRQFSSTNTDGPALWNALDEIQPFLLHGHQAKTPVNDRQRASVWFDRLRSACGEESKSIVNIFESFCDQRRQFDTQSTVHRWLHAWIPIHIGLSVAVTVLLAAHVWTALKYW</sequence>
<proteinExistence type="predicted"/>